<protein>
    <submittedName>
        <fullName evidence="6">CYP5683A1 protein</fullName>
    </submittedName>
</protein>
<dbReference type="GO" id="GO:0005506">
    <property type="term" value="F:iron ion binding"/>
    <property type="evidence" value="ECO:0007669"/>
    <property type="project" value="InterPro"/>
</dbReference>
<dbReference type="InterPro" id="IPR002401">
    <property type="entry name" value="Cyt_P450_E_grp-I"/>
</dbReference>
<dbReference type="GO" id="GO:0020037">
    <property type="term" value="F:heme binding"/>
    <property type="evidence" value="ECO:0007669"/>
    <property type="project" value="InterPro"/>
</dbReference>
<evidence type="ECO:0000313" key="6">
    <source>
        <dbReference type="EMBL" id="AOQ25842.1"/>
    </source>
</evidence>
<comment type="similarity">
    <text evidence="2 4">Belongs to the cytochrome P450 family.</text>
</comment>
<dbReference type="AlphaFoldDB" id="A0A1S5RRU8"/>
<dbReference type="Gene3D" id="1.10.630.10">
    <property type="entry name" value="Cytochrome P450"/>
    <property type="match status" value="1"/>
</dbReference>
<dbReference type="InterPro" id="IPR036396">
    <property type="entry name" value="Cyt_P450_sf"/>
</dbReference>
<dbReference type="PROSITE" id="PS00086">
    <property type="entry name" value="CYTOCHROME_P450"/>
    <property type="match status" value="1"/>
</dbReference>
<keyword evidence="5" id="KW-1133">Transmembrane helix</keyword>
<keyword evidence="3 4" id="KW-0349">Heme</keyword>
<name>A0A1S5RRU8_EUPCR</name>
<dbReference type="PRINTS" id="PR00385">
    <property type="entry name" value="P450"/>
</dbReference>
<dbReference type="SUPFAM" id="SSF48264">
    <property type="entry name" value="Cytochrome P450"/>
    <property type="match status" value="1"/>
</dbReference>
<dbReference type="PANTHER" id="PTHR24305:SF166">
    <property type="entry name" value="CYTOCHROME P450 12A4, MITOCHONDRIAL-RELATED"/>
    <property type="match status" value="1"/>
</dbReference>
<reference evidence="6" key="1">
    <citation type="submission" date="2015-10" db="EMBL/GenBank/DDBJ databases">
        <title>Cloning and characterization of cytochrome P450 superfamily genes in the marine ciliate Euplotes crassus.</title>
        <authorList>
            <person name="Yim B."/>
            <person name="Lee Y.-M."/>
        </authorList>
    </citation>
    <scope>NUCLEOTIDE SEQUENCE</scope>
</reference>
<dbReference type="CDD" id="cd00302">
    <property type="entry name" value="cytochrome_P450"/>
    <property type="match status" value="1"/>
</dbReference>
<dbReference type="InterPro" id="IPR001128">
    <property type="entry name" value="Cyt_P450"/>
</dbReference>
<keyword evidence="5" id="KW-0812">Transmembrane</keyword>
<dbReference type="GO" id="GO:0016705">
    <property type="term" value="F:oxidoreductase activity, acting on paired donors, with incorporation or reduction of molecular oxygen"/>
    <property type="evidence" value="ECO:0007669"/>
    <property type="project" value="InterPro"/>
</dbReference>
<dbReference type="PANTHER" id="PTHR24305">
    <property type="entry name" value="CYTOCHROME P450"/>
    <property type="match status" value="1"/>
</dbReference>
<evidence type="ECO:0000256" key="2">
    <source>
        <dbReference type="ARBA" id="ARBA00010617"/>
    </source>
</evidence>
<evidence type="ECO:0000256" key="3">
    <source>
        <dbReference type="PIRSR" id="PIRSR602401-1"/>
    </source>
</evidence>
<evidence type="ECO:0000256" key="1">
    <source>
        <dbReference type="ARBA" id="ARBA00001971"/>
    </source>
</evidence>
<keyword evidence="4" id="KW-0503">Monooxygenase</keyword>
<evidence type="ECO:0000256" key="4">
    <source>
        <dbReference type="RuleBase" id="RU000461"/>
    </source>
</evidence>
<accession>A0A1S5RRU8</accession>
<proteinExistence type="evidence at transcript level"/>
<dbReference type="EMBL" id="KT963950">
    <property type="protein sequence ID" value="AOQ25842.1"/>
    <property type="molecule type" value="mRNA"/>
</dbReference>
<sequence>MVQIIWKLLVLILYVTLAFVSWLLWRFYIKPVIVRSRYRKHKNVFMGKGFYTPILGDFLQVKKNLENDEYLFNHLIQDGINSSKARFQNRGTDKYENEKDIQLIQFGDSLRISAISTKAVDELNKISTTICDRTQSEFHALERAAPKSFTIVRTNQNWKKRREAFVRSMKLNYVSKNIPMVMKALEDKVATWKEGQEINFSDEMKEVTFKVILTILFGANLFDKIEKVGYEQEDGTIVQKSIPNALNDLFHDHNSMFNHWLFLASPAIAEFLNIPIMRRNKKNRDEIYRVLRNFLKKDADKDSVYQRVMTEHGLTEEEALQDTVFFLSAGLDTTASGITSTIHLLKKYPETYQKLRKELEEAGITKDSDFSDPEVQEAVSNCSYLYYVFKEMTRIDTPVTGSLLRVALKDFKLCGVPVPKGALVTFSFLHNHVNYEHWYEPTKFIPERFDPDHPYFNNPVDQKSRRNPTIHSPFGFGLRKCPGQVLATLETKFMVAKLVLMMDYDVAKDQLARDHMKFSFISHHRLRITYKGML</sequence>
<keyword evidence="3 4" id="KW-0479">Metal-binding</keyword>
<feature type="transmembrane region" description="Helical" evidence="5">
    <location>
        <begin position="6"/>
        <end position="29"/>
    </location>
</feature>
<dbReference type="Pfam" id="PF00067">
    <property type="entry name" value="p450"/>
    <property type="match status" value="1"/>
</dbReference>
<keyword evidence="4" id="KW-0560">Oxidoreductase</keyword>
<dbReference type="PRINTS" id="PR00463">
    <property type="entry name" value="EP450I"/>
</dbReference>
<dbReference type="InterPro" id="IPR017972">
    <property type="entry name" value="Cyt_P450_CS"/>
</dbReference>
<dbReference type="InterPro" id="IPR050121">
    <property type="entry name" value="Cytochrome_P450_monoxygenase"/>
</dbReference>
<comment type="cofactor">
    <cofactor evidence="1 3">
        <name>heme</name>
        <dbReference type="ChEBI" id="CHEBI:30413"/>
    </cofactor>
</comment>
<keyword evidence="5" id="KW-0472">Membrane</keyword>
<dbReference type="GO" id="GO:0004497">
    <property type="term" value="F:monooxygenase activity"/>
    <property type="evidence" value="ECO:0007669"/>
    <property type="project" value="UniProtKB-KW"/>
</dbReference>
<evidence type="ECO:0000256" key="5">
    <source>
        <dbReference type="SAM" id="Phobius"/>
    </source>
</evidence>
<keyword evidence="3 4" id="KW-0408">Iron</keyword>
<feature type="binding site" description="axial binding residue" evidence="3">
    <location>
        <position position="481"/>
    </location>
    <ligand>
        <name>heme</name>
        <dbReference type="ChEBI" id="CHEBI:30413"/>
    </ligand>
    <ligandPart>
        <name>Fe</name>
        <dbReference type="ChEBI" id="CHEBI:18248"/>
    </ligandPart>
</feature>
<organism evidence="6">
    <name type="scientific">Euplotes crassus</name>
    <dbReference type="NCBI Taxonomy" id="5936"/>
    <lineage>
        <taxon>Eukaryota</taxon>
        <taxon>Sar</taxon>
        <taxon>Alveolata</taxon>
        <taxon>Ciliophora</taxon>
        <taxon>Intramacronucleata</taxon>
        <taxon>Spirotrichea</taxon>
        <taxon>Hypotrichia</taxon>
        <taxon>Euplotida</taxon>
        <taxon>Euplotidae</taxon>
        <taxon>Moneuplotes</taxon>
    </lineage>
</organism>